<dbReference type="AlphaFoldDB" id="A0A6A6B565"/>
<reference evidence="2" key="1">
    <citation type="journal article" date="2020" name="Stud. Mycol.">
        <title>101 Dothideomycetes genomes: a test case for predicting lifestyles and emergence of pathogens.</title>
        <authorList>
            <person name="Haridas S."/>
            <person name="Albert R."/>
            <person name="Binder M."/>
            <person name="Bloem J."/>
            <person name="Labutti K."/>
            <person name="Salamov A."/>
            <person name="Andreopoulos B."/>
            <person name="Baker S."/>
            <person name="Barry K."/>
            <person name="Bills G."/>
            <person name="Bluhm B."/>
            <person name="Cannon C."/>
            <person name="Castanera R."/>
            <person name="Culley D."/>
            <person name="Daum C."/>
            <person name="Ezra D."/>
            <person name="Gonzalez J."/>
            <person name="Henrissat B."/>
            <person name="Kuo A."/>
            <person name="Liang C."/>
            <person name="Lipzen A."/>
            <person name="Lutzoni F."/>
            <person name="Magnuson J."/>
            <person name="Mondo S."/>
            <person name="Nolan M."/>
            <person name="Ohm R."/>
            <person name="Pangilinan J."/>
            <person name="Park H.-J."/>
            <person name="Ramirez L."/>
            <person name="Alfaro M."/>
            <person name="Sun H."/>
            <person name="Tritt A."/>
            <person name="Yoshinaga Y."/>
            <person name="Zwiers L.-H."/>
            <person name="Turgeon B."/>
            <person name="Goodwin S."/>
            <person name="Spatafora J."/>
            <person name="Crous P."/>
            <person name="Grigoriev I."/>
        </authorList>
    </citation>
    <scope>NUCLEOTIDE SEQUENCE</scope>
    <source>
        <strain evidence="2">CBS 121167</strain>
    </source>
</reference>
<feature type="non-terminal residue" evidence="2">
    <location>
        <position position="1"/>
    </location>
</feature>
<dbReference type="PANTHER" id="PTHR33112">
    <property type="entry name" value="DOMAIN PROTEIN, PUTATIVE-RELATED"/>
    <property type="match status" value="1"/>
</dbReference>
<dbReference type="PANTHER" id="PTHR33112:SF9">
    <property type="entry name" value="HETEROKARYON INCOMPATIBILITY DOMAIN-CONTAINING PROTEIN"/>
    <property type="match status" value="1"/>
</dbReference>
<gene>
    <name evidence="2" type="ORF">K452DRAFT_216366</name>
</gene>
<proteinExistence type="predicted"/>
<dbReference type="InterPro" id="IPR010730">
    <property type="entry name" value="HET"/>
</dbReference>
<dbReference type="OrthoDB" id="5362512at2759"/>
<evidence type="ECO:0000259" key="1">
    <source>
        <dbReference type="Pfam" id="PF06985"/>
    </source>
</evidence>
<accession>A0A6A6B565</accession>
<feature type="domain" description="Heterokaryon incompatibility" evidence="1">
    <location>
        <begin position="61"/>
        <end position="158"/>
    </location>
</feature>
<keyword evidence="3" id="KW-1185">Reference proteome</keyword>
<dbReference type="EMBL" id="ML995496">
    <property type="protein sequence ID" value="KAF2138415.1"/>
    <property type="molecule type" value="Genomic_DNA"/>
</dbReference>
<name>A0A6A6B565_9PEZI</name>
<organism evidence="2 3">
    <name type="scientific">Aplosporella prunicola CBS 121167</name>
    <dbReference type="NCBI Taxonomy" id="1176127"/>
    <lineage>
        <taxon>Eukaryota</taxon>
        <taxon>Fungi</taxon>
        <taxon>Dikarya</taxon>
        <taxon>Ascomycota</taxon>
        <taxon>Pezizomycotina</taxon>
        <taxon>Dothideomycetes</taxon>
        <taxon>Dothideomycetes incertae sedis</taxon>
        <taxon>Botryosphaeriales</taxon>
        <taxon>Aplosporellaceae</taxon>
        <taxon>Aplosporella</taxon>
    </lineage>
</organism>
<feature type="non-terminal residue" evidence="2">
    <location>
        <position position="329"/>
    </location>
</feature>
<protein>
    <recommendedName>
        <fullName evidence="1">Heterokaryon incompatibility domain-containing protein</fullName>
    </recommendedName>
</protein>
<dbReference type="Proteomes" id="UP000799438">
    <property type="component" value="Unassembled WGS sequence"/>
</dbReference>
<dbReference type="GeneID" id="54293750"/>
<dbReference type="RefSeq" id="XP_033394128.1">
    <property type="nucleotide sequence ID" value="XM_033536254.1"/>
</dbReference>
<evidence type="ECO:0000313" key="3">
    <source>
        <dbReference type="Proteomes" id="UP000799438"/>
    </source>
</evidence>
<sequence>SDECIDLIKNWVQTCCNDTAGHAGCTLPSTVDLPTRVVDIGTFDGMQDPLLKQTRGEKGTYIALSHCWGRKQIIRTTKSTLETHKSRIKWSALSKTFQDAITTTRKLGIRYIWIDSLCIIQDDPQDWEIESTKMADIYEGAYLTIAATAAASGEDGLYKIPDTADAPLLSRAWVFQERILSSRVIHFGAEEMLFECKSKFLCECGGVSTYIGPHSRQVNFKQSFARNLRTSSVPNWQELVREYTARALTFEQDRLPALSAVARRLQPLMGRYLAGMWYNQLPGSLLWSAYPEMFENPTTSIELPWRPARQSNASVAPPTWSWASIDGAV</sequence>
<dbReference type="Pfam" id="PF06985">
    <property type="entry name" value="HET"/>
    <property type="match status" value="1"/>
</dbReference>
<evidence type="ECO:0000313" key="2">
    <source>
        <dbReference type="EMBL" id="KAF2138415.1"/>
    </source>
</evidence>